<dbReference type="Proteomes" id="UP000816034">
    <property type="component" value="Unassembled WGS sequence"/>
</dbReference>
<dbReference type="GO" id="GO:0006886">
    <property type="term" value="P:intracellular protein transport"/>
    <property type="evidence" value="ECO:0007669"/>
    <property type="project" value="InterPro"/>
</dbReference>
<accession>A0AA88GRG8</accession>
<gene>
    <name evidence="2" type="ORF">C9374_004539</name>
</gene>
<dbReference type="Gene3D" id="1.25.10.10">
    <property type="entry name" value="Leucine-rich Repeat Variant"/>
    <property type="match status" value="1"/>
</dbReference>
<reference evidence="2 3" key="1">
    <citation type="journal article" date="2018" name="BMC Genomics">
        <title>The genome of Naegleria lovaniensis, the basis for a comparative approach to unravel pathogenicity factors of the human pathogenic amoeba N. fowleri.</title>
        <authorList>
            <person name="Liechti N."/>
            <person name="Schurch N."/>
            <person name="Bruggmann R."/>
            <person name="Wittwer M."/>
        </authorList>
    </citation>
    <scope>NUCLEOTIDE SEQUENCE [LARGE SCALE GENOMIC DNA]</scope>
    <source>
        <strain evidence="2 3">ATCC 30569</strain>
    </source>
</reference>
<evidence type="ECO:0000313" key="2">
    <source>
        <dbReference type="EMBL" id="KAG2383202.1"/>
    </source>
</evidence>
<evidence type="ECO:0000259" key="1">
    <source>
        <dbReference type="Pfam" id="PF03810"/>
    </source>
</evidence>
<dbReference type="GeneID" id="68096994"/>
<comment type="caution">
    <text evidence="2">The sequence shown here is derived from an EMBL/GenBank/DDBJ whole genome shotgun (WGS) entry which is preliminary data.</text>
</comment>
<dbReference type="GO" id="GO:0031267">
    <property type="term" value="F:small GTPase binding"/>
    <property type="evidence" value="ECO:0007669"/>
    <property type="project" value="InterPro"/>
</dbReference>
<feature type="domain" description="Importin N-terminal" evidence="1">
    <location>
        <begin position="126"/>
        <end position="160"/>
    </location>
</feature>
<evidence type="ECO:0000313" key="3">
    <source>
        <dbReference type="Proteomes" id="UP000816034"/>
    </source>
</evidence>
<protein>
    <recommendedName>
        <fullName evidence="1">Importin N-terminal domain-containing protein</fullName>
    </recommendedName>
</protein>
<dbReference type="SUPFAM" id="SSF48371">
    <property type="entry name" value="ARM repeat"/>
    <property type="match status" value="1"/>
</dbReference>
<organism evidence="2 3">
    <name type="scientific">Naegleria lovaniensis</name>
    <name type="common">Amoeba</name>
    <dbReference type="NCBI Taxonomy" id="51637"/>
    <lineage>
        <taxon>Eukaryota</taxon>
        <taxon>Discoba</taxon>
        <taxon>Heterolobosea</taxon>
        <taxon>Tetramitia</taxon>
        <taxon>Eutetramitia</taxon>
        <taxon>Vahlkampfiidae</taxon>
        <taxon>Naegleria</taxon>
    </lineage>
</organism>
<keyword evidence="3" id="KW-1185">Reference proteome</keyword>
<proteinExistence type="predicted"/>
<dbReference type="EMBL" id="PYSW02000021">
    <property type="protein sequence ID" value="KAG2383202.1"/>
    <property type="molecule type" value="Genomic_DNA"/>
</dbReference>
<dbReference type="RefSeq" id="XP_044548881.1">
    <property type="nucleotide sequence ID" value="XM_044694189.1"/>
</dbReference>
<name>A0AA88GRG8_NAELO</name>
<dbReference type="AlphaFoldDB" id="A0AA88GRG8"/>
<dbReference type="Pfam" id="PF03810">
    <property type="entry name" value="IBN_N"/>
    <property type="match status" value="1"/>
</dbReference>
<sequence length="186" mass="20599">MLSGSGISSPSLNGKEQQGAVQVVPSSLEELHREFSTLVQCLFNLGGGVGSSPQQVREAESELIAFPGRCPYYGVLLLHVSLYAYLPFRNNFCVNQGDNFINISIHFPLYQLIEQEQQLKSVIINPAIRQLAAVLLKGYIKSHWNNIQSSQLKKQFKDALPLGLMASDLEVEVPPSFLSKLTLHSE</sequence>
<dbReference type="InterPro" id="IPR001494">
    <property type="entry name" value="Importin-beta_N"/>
</dbReference>
<dbReference type="InterPro" id="IPR011989">
    <property type="entry name" value="ARM-like"/>
</dbReference>
<dbReference type="InterPro" id="IPR016024">
    <property type="entry name" value="ARM-type_fold"/>
</dbReference>